<dbReference type="AlphaFoldDB" id="A0A2V1GT27"/>
<evidence type="ECO:0000313" key="1">
    <source>
        <dbReference type="EMBL" id="PVZ65661.1"/>
    </source>
</evidence>
<proteinExistence type="predicted"/>
<gene>
    <name evidence="1" type="ORF">DC094_17395</name>
</gene>
<dbReference type="EMBL" id="QDDL01000009">
    <property type="protein sequence ID" value="PVZ65661.1"/>
    <property type="molecule type" value="Genomic_DNA"/>
</dbReference>
<accession>A0A2V1GT27</accession>
<organism evidence="1 2">
    <name type="scientific">Pelagibaculum spongiae</name>
    <dbReference type="NCBI Taxonomy" id="2080658"/>
    <lineage>
        <taxon>Bacteria</taxon>
        <taxon>Pseudomonadati</taxon>
        <taxon>Pseudomonadota</taxon>
        <taxon>Gammaproteobacteria</taxon>
        <taxon>Oceanospirillales</taxon>
        <taxon>Pelagibaculum</taxon>
    </lineage>
</organism>
<evidence type="ECO:0000313" key="2">
    <source>
        <dbReference type="Proteomes" id="UP000244906"/>
    </source>
</evidence>
<name>A0A2V1GT27_9GAMM</name>
<keyword evidence="2" id="KW-1185">Reference proteome</keyword>
<dbReference type="OrthoDB" id="6187645at2"/>
<dbReference type="Proteomes" id="UP000244906">
    <property type="component" value="Unassembled WGS sequence"/>
</dbReference>
<dbReference type="RefSeq" id="WP_116688401.1">
    <property type="nucleotide sequence ID" value="NZ_CAWNYD010000009.1"/>
</dbReference>
<reference evidence="1 2" key="1">
    <citation type="submission" date="2018-04" db="EMBL/GenBank/DDBJ databases">
        <title>Thalassorhabdus spongiae gen. nov., sp. nov., isolated from a marine sponge in South-West Iceland.</title>
        <authorList>
            <person name="Knobloch S."/>
            <person name="Daussin A."/>
            <person name="Johannsson R."/>
            <person name="Marteinsson V.T."/>
        </authorList>
    </citation>
    <scope>NUCLEOTIDE SEQUENCE [LARGE SCALE GENOMIC DNA]</scope>
    <source>
        <strain evidence="1 2">Hp12</strain>
    </source>
</reference>
<protein>
    <submittedName>
        <fullName evidence="1">Uncharacterized protein</fullName>
    </submittedName>
</protein>
<sequence length="665" mass="75329">MTLKPFKLGKLDPFNDFDSAKEALEAWLVEFSGLYLASVEYNKLSKVNKKQQGQWFAFFMDLSLGYIAKDLNKLDLDDVQEIMMDLIPRKLICSDTQAKTIVPDILAAWQFLDRTFNSGPTKKLKHATEIIAFLTSIKRDYLKIYNHDPSSFSSPFDLLDEDDFETDFDLSTNDLLEQFENDRWIIDLIESTAKNINKKTNILEISEWSTLLEFDPLDNFISFICCAGINEEIEHCQQAMVQLLEYSLQNLFMLIRQKDASAIEFWQATEKNLILAFEHDNLNAHSTSLFMSVLAQYKSFLSENFVDFIKNYSIETVEDLSSGEMTPEVLDNLFIEIDNNTEDEFELANLLSTELAFLPPEGFEILCSVFVDSGAKASNALALSVLNDDIEQAKVAISILNQQPGKLPPASLSRLIQVRNWLADPLKKPVDQLIKNAKKKGVSSLSSILFSKENIVDCHMSAVDGSGAQGVMITLRDHDKFRLVALVFKQNLGIVDVSISPPLTNTFIKQHIKMAKDSIGALEKVSVDLIRKQLPIFISLNKSSNTAIDFNLVQAMELIGATDWNPTEETLTSLCDQSLLTEPTSAEIVTAKKAVARWVDSDLGSSWFEMLRPGTKQHHSEWAERMLRMALWCQFSASKRRQNQARNFAVVSWLFQNSKKPILKN</sequence>
<comment type="caution">
    <text evidence="1">The sequence shown here is derived from an EMBL/GenBank/DDBJ whole genome shotgun (WGS) entry which is preliminary data.</text>
</comment>